<dbReference type="GO" id="GO:0003677">
    <property type="term" value="F:DNA binding"/>
    <property type="evidence" value="ECO:0007669"/>
    <property type="project" value="UniProtKB-KW"/>
</dbReference>
<organism evidence="2 3">
    <name type="scientific">Endomicrobium proavitum</name>
    <dbReference type="NCBI Taxonomy" id="1408281"/>
    <lineage>
        <taxon>Bacteria</taxon>
        <taxon>Pseudomonadati</taxon>
        <taxon>Elusimicrobiota</taxon>
        <taxon>Endomicrobiia</taxon>
        <taxon>Endomicrobiales</taxon>
        <taxon>Endomicrobiaceae</taxon>
        <taxon>Endomicrobium</taxon>
    </lineage>
</organism>
<sequence>MELFKMAKEAMSMRSKFSEMDKKLKAHILDIEYKGIKIKVNAKNEFLELSIPDDLLKESKDKIEKVVLNAFSEASKKSQEVMAEEAKKITGGLKIPGM</sequence>
<reference evidence="2 3" key="1">
    <citation type="submission" date="2014-09" db="EMBL/GenBank/DDBJ databases">
        <title>Complete genome sequence of Endomicrobium proavitum.</title>
        <authorList>
            <person name="Zheng H."/>
        </authorList>
    </citation>
    <scope>NUCLEOTIDE SEQUENCE [LARGE SCALE GENOMIC DNA]</scope>
    <source>
        <strain evidence="2 3">Rsa215</strain>
    </source>
</reference>
<evidence type="ECO:0000313" key="3">
    <source>
        <dbReference type="Proteomes" id="UP000035337"/>
    </source>
</evidence>
<protein>
    <recommendedName>
        <fullName evidence="4">Nucleoid-associated protein</fullName>
    </recommendedName>
</protein>
<accession>A0A0G3WK83</accession>
<keyword evidence="1" id="KW-0238">DNA-binding</keyword>
<name>A0A0G3WK83_9BACT</name>
<dbReference type="RefSeq" id="WP_052570350.1">
    <property type="nucleotide sequence ID" value="NZ_CP009498.1"/>
</dbReference>
<dbReference type="Proteomes" id="UP000035337">
    <property type="component" value="Chromosome"/>
</dbReference>
<dbReference type="KEGG" id="epo:Epro_0530"/>
<dbReference type="Gene3D" id="3.30.1310.10">
    <property type="entry name" value="Nucleoid-associated protein YbaB-like domain"/>
    <property type="match status" value="1"/>
</dbReference>
<dbReference type="Pfam" id="PF02575">
    <property type="entry name" value="YbaB_DNA_bd"/>
    <property type="match status" value="1"/>
</dbReference>
<proteinExistence type="predicted"/>
<dbReference type="STRING" id="1408281.Epro_0530"/>
<evidence type="ECO:0000256" key="1">
    <source>
        <dbReference type="ARBA" id="ARBA00023125"/>
    </source>
</evidence>
<dbReference type="InterPro" id="IPR004401">
    <property type="entry name" value="YbaB/EbfC"/>
</dbReference>
<dbReference type="GO" id="GO:0005829">
    <property type="term" value="C:cytosol"/>
    <property type="evidence" value="ECO:0007669"/>
    <property type="project" value="TreeGrafter"/>
</dbReference>
<gene>
    <name evidence="2" type="ORF">Epro_0530</name>
</gene>
<evidence type="ECO:0000313" key="2">
    <source>
        <dbReference type="EMBL" id="AKL97909.1"/>
    </source>
</evidence>
<evidence type="ECO:0008006" key="4">
    <source>
        <dbReference type="Google" id="ProtNLM"/>
    </source>
</evidence>
<dbReference type="AlphaFoldDB" id="A0A0G3WK83"/>
<dbReference type="OrthoDB" id="9803080at2"/>
<dbReference type="PIRSF" id="PIRSF004555">
    <property type="entry name" value="UCP004555"/>
    <property type="match status" value="1"/>
</dbReference>
<dbReference type="PANTHER" id="PTHR33449:SF1">
    <property type="entry name" value="NUCLEOID-ASSOCIATED PROTEIN YBAB"/>
    <property type="match status" value="1"/>
</dbReference>
<dbReference type="SUPFAM" id="SSF82607">
    <property type="entry name" value="YbaB-like"/>
    <property type="match status" value="1"/>
</dbReference>
<keyword evidence="3" id="KW-1185">Reference proteome</keyword>
<dbReference type="EMBL" id="CP009498">
    <property type="protein sequence ID" value="AKL97909.1"/>
    <property type="molecule type" value="Genomic_DNA"/>
</dbReference>
<dbReference type="InterPro" id="IPR036894">
    <property type="entry name" value="YbaB-like_sf"/>
</dbReference>
<dbReference type="PANTHER" id="PTHR33449">
    <property type="entry name" value="NUCLEOID-ASSOCIATED PROTEIN YBAB"/>
    <property type="match status" value="1"/>
</dbReference>